<dbReference type="PIRSF" id="PIRSF005962">
    <property type="entry name" value="Pept_M20D_amidohydro"/>
    <property type="match status" value="1"/>
</dbReference>
<dbReference type="SUPFAM" id="SSF53187">
    <property type="entry name" value="Zn-dependent exopeptidases"/>
    <property type="match status" value="1"/>
</dbReference>
<organism evidence="2 3">
    <name type="scientific">Sporosarcina soli</name>
    <dbReference type="NCBI Taxonomy" id="334736"/>
    <lineage>
        <taxon>Bacteria</taxon>
        <taxon>Bacillati</taxon>
        <taxon>Bacillota</taxon>
        <taxon>Bacilli</taxon>
        <taxon>Bacillales</taxon>
        <taxon>Caryophanaceae</taxon>
        <taxon>Sporosarcina</taxon>
    </lineage>
</organism>
<keyword evidence="3" id="KW-1185">Reference proteome</keyword>
<dbReference type="PANTHER" id="PTHR11014:SF122">
    <property type="entry name" value="AMIDOHYDROLASE AMHX"/>
    <property type="match status" value="1"/>
</dbReference>
<sequence length="380" mass="41652">MNKMKSTVETKVIDTFNYLHENAEISWEEVNTTKYIKETLEKYGCETITFEQSTGVIGKYGDFSKGLPVVAIRADIDALWQEVDGKFQPNHSCGHDAHMAMVLGVLWKLKEKPGLEENVAIKFIFQPAEEVGEGALKMVEEGAVDDVDYLYGVHLRPIEETAMGSAAPVIVHGATKTIEVQVAGADAHGARPHLNTNAIEVGTEIVNLLSKIHLDPRIPHSAKMTKFEAGGKSANIIPGSGSFSFDLRAQNNEVMEELVGKVHAIFESIRNLYDIKLEVTKERGIAAAKTNEEAISIMGKSIENVLGVDKVDAPLVTPGGDDFHFYTIKKPSLKATMLGLGCDLAPGLHHPKMTFNTEALINGVDILFDAIIQTYEQHKK</sequence>
<proteinExistence type="predicted"/>
<dbReference type="RefSeq" id="WP_381435439.1">
    <property type="nucleotide sequence ID" value="NZ_JBHSNO010000006.1"/>
</dbReference>
<evidence type="ECO:0000313" key="3">
    <source>
        <dbReference type="Proteomes" id="UP001596109"/>
    </source>
</evidence>
<dbReference type="InterPro" id="IPR017439">
    <property type="entry name" value="Amidohydrolase"/>
</dbReference>
<dbReference type="InterPro" id="IPR037484">
    <property type="entry name" value="AmhX-like"/>
</dbReference>
<dbReference type="NCBIfam" id="TIGR01891">
    <property type="entry name" value="amidohydrolases"/>
    <property type="match status" value="1"/>
</dbReference>
<dbReference type="SUPFAM" id="SSF55031">
    <property type="entry name" value="Bacterial exopeptidase dimerisation domain"/>
    <property type="match status" value="1"/>
</dbReference>
<dbReference type="CDD" id="cd08018">
    <property type="entry name" value="M20_Acy1_amhX-like"/>
    <property type="match status" value="1"/>
</dbReference>
<dbReference type="Proteomes" id="UP001596109">
    <property type="component" value="Unassembled WGS sequence"/>
</dbReference>
<dbReference type="InterPro" id="IPR002933">
    <property type="entry name" value="Peptidase_M20"/>
</dbReference>
<evidence type="ECO:0000259" key="1">
    <source>
        <dbReference type="Pfam" id="PF07687"/>
    </source>
</evidence>
<reference evidence="3" key="1">
    <citation type="journal article" date="2019" name="Int. J. Syst. Evol. Microbiol.">
        <title>The Global Catalogue of Microorganisms (GCM) 10K type strain sequencing project: providing services to taxonomists for standard genome sequencing and annotation.</title>
        <authorList>
            <consortium name="The Broad Institute Genomics Platform"/>
            <consortium name="The Broad Institute Genome Sequencing Center for Infectious Disease"/>
            <person name="Wu L."/>
            <person name="Ma J."/>
        </authorList>
    </citation>
    <scope>NUCLEOTIDE SEQUENCE [LARGE SCALE GENOMIC DNA]</scope>
    <source>
        <strain evidence="3">CGMCC 4.1434</strain>
    </source>
</reference>
<feature type="domain" description="Peptidase M20 dimerisation" evidence="1">
    <location>
        <begin position="177"/>
        <end position="268"/>
    </location>
</feature>
<comment type="caution">
    <text evidence="2">The sequence shown here is derived from an EMBL/GenBank/DDBJ whole genome shotgun (WGS) entry which is preliminary data.</text>
</comment>
<dbReference type="PANTHER" id="PTHR11014">
    <property type="entry name" value="PEPTIDASE M20 FAMILY MEMBER"/>
    <property type="match status" value="1"/>
</dbReference>
<gene>
    <name evidence="2" type="ORF">ACFPRA_13315</name>
</gene>
<evidence type="ECO:0000313" key="2">
    <source>
        <dbReference type="EMBL" id="MFC5589879.1"/>
    </source>
</evidence>
<dbReference type="Gene3D" id="3.40.630.10">
    <property type="entry name" value="Zn peptidases"/>
    <property type="match status" value="1"/>
</dbReference>
<dbReference type="InterPro" id="IPR036264">
    <property type="entry name" value="Bact_exopeptidase_dim_dom"/>
</dbReference>
<dbReference type="Pfam" id="PF01546">
    <property type="entry name" value="Peptidase_M20"/>
    <property type="match status" value="1"/>
</dbReference>
<dbReference type="Gene3D" id="3.30.70.360">
    <property type="match status" value="1"/>
</dbReference>
<protein>
    <submittedName>
        <fullName evidence="2">M20 peptidase aminoacylase family protein</fullName>
    </submittedName>
</protein>
<accession>A0ABW0TK83</accession>
<dbReference type="InterPro" id="IPR011650">
    <property type="entry name" value="Peptidase_M20_dimer"/>
</dbReference>
<name>A0ABW0TK83_9BACL</name>
<dbReference type="EMBL" id="JBHSNO010000006">
    <property type="protein sequence ID" value="MFC5589879.1"/>
    <property type="molecule type" value="Genomic_DNA"/>
</dbReference>
<dbReference type="Pfam" id="PF07687">
    <property type="entry name" value="M20_dimer"/>
    <property type="match status" value="1"/>
</dbReference>